<proteinExistence type="predicted"/>
<evidence type="ECO:0000256" key="1">
    <source>
        <dbReference type="SAM" id="MobiDB-lite"/>
    </source>
</evidence>
<feature type="region of interest" description="Disordered" evidence="1">
    <location>
        <begin position="1"/>
        <end position="25"/>
    </location>
</feature>
<evidence type="ECO:0000313" key="3">
    <source>
        <dbReference type="EMBL" id="ARU04981.1"/>
    </source>
</evidence>
<dbReference type="AlphaFoldDB" id="A0A1Y0ENI8"/>
<accession>A0A1Y0ENI8</accession>
<dbReference type="KEGG" id="cser:CCO03_10065"/>
<protein>
    <recommendedName>
        <fullName evidence="2">DUF4132 domain-containing protein</fullName>
    </recommendedName>
</protein>
<feature type="domain" description="DUF4132" evidence="2">
    <location>
        <begin position="43"/>
        <end position="121"/>
    </location>
</feature>
<organism evidence="3 4">
    <name type="scientific">Comamonas serinivorans</name>
    <dbReference type="NCBI Taxonomy" id="1082851"/>
    <lineage>
        <taxon>Bacteria</taxon>
        <taxon>Pseudomonadati</taxon>
        <taxon>Pseudomonadota</taxon>
        <taxon>Betaproteobacteria</taxon>
        <taxon>Burkholderiales</taxon>
        <taxon>Comamonadaceae</taxon>
        <taxon>Comamonas</taxon>
    </lineage>
</organism>
<dbReference type="Pfam" id="PF13569">
    <property type="entry name" value="DUF4132"/>
    <property type="match status" value="1"/>
</dbReference>
<name>A0A1Y0ENI8_9BURK</name>
<keyword evidence="4" id="KW-1185">Reference proteome</keyword>
<reference evidence="3 4" key="1">
    <citation type="submission" date="2017-05" db="EMBL/GenBank/DDBJ databases">
        <authorList>
            <person name="Song R."/>
            <person name="Chenine A.L."/>
            <person name="Ruprecht R.M."/>
        </authorList>
    </citation>
    <scope>NUCLEOTIDE SEQUENCE [LARGE SCALE GENOMIC DNA]</scope>
    <source>
        <strain evidence="3 4">DSM 26136</strain>
    </source>
</reference>
<feature type="compositionally biased region" description="Basic residues" evidence="1">
    <location>
        <begin position="1"/>
        <end position="24"/>
    </location>
</feature>
<dbReference type="InterPro" id="IPR025406">
    <property type="entry name" value="DUF4132"/>
</dbReference>
<evidence type="ECO:0000259" key="2">
    <source>
        <dbReference type="Pfam" id="PF13569"/>
    </source>
</evidence>
<evidence type="ECO:0000313" key="4">
    <source>
        <dbReference type="Proteomes" id="UP000196138"/>
    </source>
</evidence>
<sequence>MPCRWRHRLRRRPHARPSARRAPRRMLAWRPQRRPRSKSGPMATLQHAIRVGVPHALHIGAEDQQAFSQIFADYELLQPFAQLGRDTYALSGAERQGTVLSRWVGVTVASGRVMGLLSRGWWRGHAQDGGGIWYFSKPVGDGRMIEQSQARASSWRPCRSSTPRRWAR</sequence>
<gene>
    <name evidence="3" type="ORF">CCO03_10065</name>
</gene>
<dbReference type="Proteomes" id="UP000196138">
    <property type="component" value="Chromosome"/>
</dbReference>
<dbReference type="EMBL" id="CP021455">
    <property type="protein sequence ID" value="ARU04981.1"/>
    <property type="molecule type" value="Genomic_DNA"/>
</dbReference>